<protein>
    <submittedName>
        <fullName evidence="2">Uncharacterized protein</fullName>
    </submittedName>
</protein>
<dbReference type="OrthoDB" id="764583at2759"/>
<evidence type="ECO:0000313" key="2">
    <source>
        <dbReference type="EMBL" id="KAG1331081.1"/>
    </source>
</evidence>
<comment type="caution">
    <text evidence="2">The sequence shown here is derived from an EMBL/GenBank/DDBJ whole genome shotgun (WGS) entry which is preliminary data.</text>
</comment>
<feature type="region of interest" description="Disordered" evidence="1">
    <location>
        <begin position="162"/>
        <end position="189"/>
    </location>
</feature>
<reference evidence="2" key="2">
    <citation type="submission" date="2019-07" db="EMBL/GenBank/DDBJ databases">
        <authorList>
            <person name="Yang Y."/>
            <person name="Bocs S."/>
            <person name="Baudouin L."/>
        </authorList>
    </citation>
    <scope>NUCLEOTIDE SEQUENCE</scope>
    <source>
        <tissue evidence="2">Spear leaf of Hainan Tall coconut</tissue>
    </source>
</reference>
<proteinExistence type="predicted"/>
<name>A0A8K0HZA8_COCNU</name>
<reference evidence="2" key="1">
    <citation type="journal article" date="2017" name="Gigascience">
        <title>The genome draft of coconut (Cocos nucifera).</title>
        <authorList>
            <person name="Xiao Y."/>
            <person name="Xu P."/>
            <person name="Fan H."/>
            <person name="Baudouin L."/>
            <person name="Xia W."/>
            <person name="Bocs S."/>
            <person name="Xu J."/>
            <person name="Li Q."/>
            <person name="Guo A."/>
            <person name="Zhou L."/>
            <person name="Li J."/>
            <person name="Wu Y."/>
            <person name="Ma Z."/>
            <person name="Armero A."/>
            <person name="Issali A.E."/>
            <person name="Liu N."/>
            <person name="Peng M."/>
            <person name="Yang Y."/>
        </authorList>
    </citation>
    <scope>NUCLEOTIDE SEQUENCE</scope>
    <source>
        <tissue evidence="2">Spear leaf of Hainan Tall coconut</tissue>
    </source>
</reference>
<sequence>MDAHGEDLPRCYFHPEQVVVGICSLCLGERLLNLASKDGHQPQAKDTHRSLQVLRGKLAIYLPRFHAVSSILHRLKFGQRRTNESFDEGSISGQDSFISMEFDGDRHPPHGDERSSAKASLLELVDSATSHQALPRGNMEYVKQTGIPRWRKRIGGLLKMAKWKGSPRPGTCKERTQGRKGWTRRTASE</sequence>
<dbReference type="Proteomes" id="UP000797356">
    <property type="component" value="Chromosome 2"/>
</dbReference>
<dbReference type="PANTHER" id="PTHR35995">
    <property type="entry name" value="OS04G0690500 PROTEIN"/>
    <property type="match status" value="1"/>
</dbReference>
<dbReference type="EMBL" id="CM017873">
    <property type="protein sequence ID" value="KAG1331081.1"/>
    <property type="molecule type" value="Genomic_DNA"/>
</dbReference>
<organism evidence="2 3">
    <name type="scientific">Cocos nucifera</name>
    <name type="common">Coconut palm</name>
    <dbReference type="NCBI Taxonomy" id="13894"/>
    <lineage>
        <taxon>Eukaryota</taxon>
        <taxon>Viridiplantae</taxon>
        <taxon>Streptophyta</taxon>
        <taxon>Embryophyta</taxon>
        <taxon>Tracheophyta</taxon>
        <taxon>Spermatophyta</taxon>
        <taxon>Magnoliopsida</taxon>
        <taxon>Liliopsida</taxon>
        <taxon>Arecaceae</taxon>
        <taxon>Arecoideae</taxon>
        <taxon>Cocoseae</taxon>
        <taxon>Attaleinae</taxon>
        <taxon>Cocos</taxon>
    </lineage>
</organism>
<evidence type="ECO:0000256" key="1">
    <source>
        <dbReference type="SAM" id="MobiDB-lite"/>
    </source>
</evidence>
<keyword evidence="3" id="KW-1185">Reference proteome</keyword>
<evidence type="ECO:0000313" key="3">
    <source>
        <dbReference type="Proteomes" id="UP000797356"/>
    </source>
</evidence>
<dbReference type="AlphaFoldDB" id="A0A8K0HZA8"/>
<accession>A0A8K0HZA8</accession>
<dbReference type="PANTHER" id="PTHR35995:SF1">
    <property type="entry name" value="OS04G0690500 PROTEIN"/>
    <property type="match status" value="1"/>
</dbReference>
<gene>
    <name evidence="2" type="ORF">COCNU_02G010490</name>
</gene>